<keyword evidence="1" id="KW-0808">Transferase</keyword>
<keyword evidence="4" id="KW-1185">Reference proteome</keyword>
<protein>
    <submittedName>
        <fullName evidence="3">LAQU0S01e06018g1_1</fullName>
    </submittedName>
</protein>
<dbReference type="InterPro" id="IPR037143">
    <property type="entry name" value="4-PPantetheinyl_Trfase_dom_sf"/>
</dbReference>
<organism evidence="3 4">
    <name type="scientific">Lachancea quebecensis</name>
    <dbReference type="NCBI Taxonomy" id="1654605"/>
    <lineage>
        <taxon>Eukaryota</taxon>
        <taxon>Fungi</taxon>
        <taxon>Dikarya</taxon>
        <taxon>Ascomycota</taxon>
        <taxon>Saccharomycotina</taxon>
        <taxon>Saccharomycetes</taxon>
        <taxon>Saccharomycetales</taxon>
        <taxon>Saccharomycetaceae</taxon>
        <taxon>Lachancea</taxon>
    </lineage>
</organism>
<proteinExistence type="predicted"/>
<dbReference type="Proteomes" id="UP000236544">
    <property type="component" value="Unassembled WGS sequence"/>
</dbReference>
<dbReference type="SUPFAM" id="SSF56214">
    <property type="entry name" value="4'-phosphopantetheinyl transferase"/>
    <property type="match status" value="1"/>
</dbReference>
<evidence type="ECO:0000259" key="2">
    <source>
        <dbReference type="Pfam" id="PF01648"/>
    </source>
</evidence>
<dbReference type="Gene3D" id="3.90.470.20">
    <property type="entry name" value="4'-phosphopantetheinyl transferase domain"/>
    <property type="match status" value="1"/>
</dbReference>
<name>A0A0P1KKM9_9SACH</name>
<dbReference type="InterPro" id="IPR008278">
    <property type="entry name" value="4-PPantetheinyl_Trfase_dom"/>
</dbReference>
<gene>
    <name evidence="3" type="ORF">LAQU0_S01e06018g</name>
</gene>
<sequence>MKRTSCILLNKRTLLIPRIHAIPAHTAILGIGTDIVYLPRFAKIVEKHAPIEQSTAFRRMMSKFMHPIEISQLNQMLQSGCNSPSVVRYLAGVWATKEAIFKSLATQRLEEPLLPAQTIYTQVFYKANDQDGAPRIEIDSSIKCSHPEFARAYIAGTRLMLSIAHDEDYLVSFVCHVRQQADKNEVLKTSQPSS</sequence>
<evidence type="ECO:0000256" key="1">
    <source>
        <dbReference type="ARBA" id="ARBA00022679"/>
    </source>
</evidence>
<evidence type="ECO:0000313" key="4">
    <source>
        <dbReference type="Proteomes" id="UP000236544"/>
    </source>
</evidence>
<reference evidence="4" key="1">
    <citation type="submission" date="2015-10" db="EMBL/GenBank/DDBJ databases">
        <authorList>
            <person name="Devillers H."/>
        </authorList>
    </citation>
    <scope>NUCLEOTIDE SEQUENCE [LARGE SCALE GENOMIC DNA]</scope>
</reference>
<dbReference type="GO" id="GO:0008897">
    <property type="term" value="F:holo-[acyl-carrier-protein] synthase activity"/>
    <property type="evidence" value="ECO:0007669"/>
    <property type="project" value="InterPro"/>
</dbReference>
<dbReference type="AlphaFoldDB" id="A0A0P1KKM9"/>
<accession>A0A0P1KKM9</accession>
<feature type="domain" description="4'-phosphopantetheinyl transferase" evidence="2">
    <location>
        <begin position="30"/>
        <end position="153"/>
    </location>
</feature>
<dbReference type="GO" id="GO:0000287">
    <property type="term" value="F:magnesium ion binding"/>
    <property type="evidence" value="ECO:0007669"/>
    <property type="project" value="InterPro"/>
</dbReference>
<evidence type="ECO:0000313" key="3">
    <source>
        <dbReference type="EMBL" id="CUS20412.1"/>
    </source>
</evidence>
<dbReference type="Pfam" id="PF01648">
    <property type="entry name" value="ACPS"/>
    <property type="match status" value="1"/>
</dbReference>
<dbReference type="EMBL" id="LN890560">
    <property type="protein sequence ID" value="CUS20412.1"/>
    <property type="molecule type" value="Genomic_DNA"/>
</dbReference>
<dbReference type="OrthoDB" id="15433at2759"/>